<gene>
    <name evidence="1" type="ORF">JTY93_15245</name>
</gene>
<keyword evidence="2" id="KW-1185">Reference proteome</keyword>
<dbReference type="Pfam" id="PF16872">
    <property type="entry name" value="putAbiC"/>
    <property type="match status" value="1"/>
</dbReference>
<dbReference type="Proteomes" id="UP000663249">
    <property type="component" value="Chromosome"/>
</dbReference>
<reference evidence="1 2" key="1">
    <citation type="submission" date="2021-02" db="EMBL/GenBank/DDBJ databases">
        <title>Genomic and phenotypic characterization of Pseudomonas hygromyciniae, a novel bacterial species discovered from a commercially purchased antibiotic vial.</title>
        <authorList>
            <person name="Turner T.L."/>
            <person name="Mitra S.D."/>
            <person name="Kochan T.J."/>
            <person name="Pincus N.B."/>
            <person name="Lebrun-Corbin M."/>
            <person name="Cheung B."/>
            <person name="Gatesy S.W."/>
            <person name="Afzal T."/>
            <person name="Ozer E.A."/>
            <person name="Hauser A.R."/>
        </authorList>
    </citation>
    <scope>NUCLEOTIDE SEQUENCE [LARGE SCALE GENOMIC DNA]</scope>
    <source>
        <strain evidence="1 2">SDM007</strain>
    </source>
</reference>
<protein>
    <submittedName>
        <fullName evidence="1">Uncharacterized protein</fullName>
    </submittedName>
</protein>
<accession>A0ABX7JRG1</accession>
<dbReference type="EMBL" id="CP070506">
    <property type="protein sequence ID" value="QSB37695.1"/>
    <property type="molecule type" value="Genomic_DNA"/>
</dbReference>
<dbReference type="InterPro" id="IPR031709">
    <property type="entry name" value="PutAbiC"/>
</dbReference>
<proteinExistence type="predicted"/>
<organism evidence="1 2">
    <name type="scientific">Pseudomonas hygromyciniae</name>
    <dbReference type="NCBI Taxonomy" id="2812000"/>
    <lineage>
        <taxon>Bacteria</taxon>
        <taxon>Pseudomonadati</taxon>
        <taxon>Pseudomonadota</taxon>
        <taxon>Gammaproteobacteria</taxon>
        <taxon>Pseudomonadales</taxon>
        <taxon>Pseudomonadaceae</taxon>
        <taxon>Pseudomonas</taxon>
    </lineage>
</organism>
<name>A0ABX7JRG1_9PSED</name>
<sequence length="67" mass="7766">MAYQAIYHIGRTDLGLYFRSLYSVFRFVDESKHQDSDKFGVVVRSLISDYELVLIFYNCLSEKGGGF</sequence>
<evidence type="ECO:0000313" key="1">
    <source>
        <dbReference type="EMBL" id="QSB37695.1"/>
    </source>
</evidence>
<evidence type="ECO:0000313" key="2">
    <source>
        <dbReference type="Proteomes" id="UP000663249"/>
    </source>
</evidence>